<dbReference type="EMBL" id="JAAMPC010000001">
    <property type="protein sequence ID" value="KAG2329238.1"/>
    <property type="molecule type" value="Genomic_DNA"/>
</dbReference>
<evidence type="ECO:0000313" key="4">
    <source>
        <dbReference type="EMBL" id="KAG2329238.1"/>
    </source>
</evidence>
<name>A0A8X7WE86_BRACI</name>
<evidence type="ECO:0000259" key="3">
    <source>
        <dbReference type="Pfam" id="PF20160"/>
    </source>
</evidence>
<gene>
    <name evidence="4" type="ORF">Bca52824_000418</name>
</gene>
<keyword evidence="5" id="KW-1185">Reference proteome</keyword>
<evidence type="ECO:0000313" key="5">
    <source>
        <dbReference type="Proteomes" id="UP000886595"/>
    </source>
</evidence>
<comment type="caution">
    <text evidence="4">The sequence shown here is derived from an EMBL/GenBank/DDBJ whole genome shotgun (WGS) entry which is preliminary data.</text>
</comment>
<dbReference type="OrthoDB" id="1095921at2759"/>
<feature type="domain" description="C-JID" evidence="3">
    <location>
        <begin position="322"/>
        <end position="391"/>
    </location>
</feature>
<dbReference type="InterPro" id="IPR045344">
    <property type="entry name" value="C-JID"/>
</dbReference>
<keyword evidence="1" id="KW-0433">Leucine-rich repeat</keyword>
<organism evidence="4 5">
    <name type="scientific">Brassica carinata</name>
    <name type="common">Ethiopian mustard</name>
    <name type="synonym">Abyssinian cabbage</name>
    <dbReference type="NCBI Taxonomy" id="52824"/>
    <lineage>
        <taxon>Eukaryota</taxon>
        <taxon>Viridiplantae</taxon>
        <taxon>Streptophyta</taxon>
        <taxon>Embryophyta</taxon>
        <taxon>Tracheophyta</taxon>
        <taxon>Spermatophyta</taxon>
        <taxon>Magnoliopsida</taxon>
        <taxon>eudicotyledons</taxon>
        <taxon>Gunneridae</taxon>
        <taxon>Pentapetalae</taxon>
        <taxon>rosids</taxon>
        <taxon>malvids</taxon>
        <taxon>Brassicales</taxon>
        <taxon>Brassicaceae</taxon>
        <taxon>Brassiceae</taxon>
        <taxon>Brassica</taxon>
    </lineage>
</organism>
<proteinExistence type="predicted"/>
<dbReference type="InterPro" id="IPR032675">
    <property type="entry name" value="LRR_dom_sf"/>
</dbReference>
<dbReference type="AlphaFoldDB" id="A0A8X7WE86"/>
<dbReference type="PANTHER" id="PTHR16083:SF83">
    <property type="entry name" value="LEUCINE-RICH REPEAT-CONTAINING PROTEIN 40"/>
    <property type="match status" value="1"/>
</dbReference>
<evidence type="ECO:0000256" key="2">
    <source>
        <dbReference type="ARBA" id="ARBA00022737"/>
    </source>
</evidence>
<dbReference type="Gene3D" id="3.80.10.10">
    <property type="entry name" value="Ribonuclease Inhibitor"/>
    <property type="match status" value="2"/>
</dbReference>
<dbReference type="Pfam" id="PF20160">
    <property type="entry name" value="C-JID"/>
    <property type="match status" value="1"/>
</dbReference>
<protein>
    <recommendedName>
        <fullName evidence="3">C-JID domain-containing protein</fullName>
    </recommendedName>
</protein>
<dbReference type="SUPFAM" id="SSF52047">
    <property type="entry name" value="RNI-like"/>
    <property type="match status" value="1"/>
</dbReference>
<evidence type="ECO:0000256" key="1">
    <source>
        <dbReference type="ARBA" id="ARBA00022614"/>
    </source>
</evidence>
<sequence length="462" mass="53128">MTLSGSENLIEMSDLSKATNLEKLQLKDCYSLVKLSSSIPHPNKLRKLDLRNCRNLETIPTGMNINSLEDLDLYGCSMLRTFPQISTNIVDLCLDETAIEEIPSNLHMGNLRLEKLSYLSMRKLKSKKLWERVQPLTPIMAMLSSSLVFLYLSDIPTLVELPSSFENLHQLWVLEIKNCVNLETLPTGINLRDLNRLNLIGCSRLRTFPDISTNIEWLYLSETAIEEVPCWIDKFSKLEILVMKGCNNLECVNLDIFEHMLGLHVNFSDCRELTGVGWSDSPTRVVDNFERRYIKIDFTNCFNLDHEALFQQKAYLGCLLLLSGEEVPSYFTHRTIGTSSSLTIPLLHSTLTQSFLKFRACIVYNSSDNTSKVSFCFNFRSRTRFNSVGKARVLWGHTKIYDIWSNKKDSHLFVFDCHIGLRKGSVILTLEIDFSKNSPSEYRIKEWGFICSQNLIHTNFRK</sequence>
<dbReference type="Proteomes" id="UP000886595">
    <property type="component" value="Unassembled WGS sequence"/>
</dbReference>
<reference evidence="4 5" key="1">
    <citation type="submission" date="2020-02" db="EMBL/GenBank/DDBJ databases">
        <authorList>
            <person name="Ma Q."/>
            <person name="Huang Y."/>
            <person name="Song X."/>
            <person name="Pei D."/>
        </authorList>
    </citation>
    <scope>NUCLEOTIDE SEQUENCE [LARGE SCALE GENOMIC DNA]</scope>
    <source>
        <strain evidence="4">Sxm20200214</strain>
        <tissue evidence="4">Leaf</tissue>
    </source>
</reference>
<keyword evidence="2" id="KW-0677">Repeat</keyword>
<dbReference type="PANTHER" id="PTHR16083">
    <property type="entry name" value="LEUCINE RICH REPEAT CONTAINING PROTEIN"/>
    <property type="match status" value="1"/>
</dbReference>
<accession>A0A8X7WE86</accession>